<dbReference type="EMBL" id="CP104395">
    <property type="protein sequence ID" value="WEL19852.1"/>
    <property type="molecule type" value="Genomic_DNA"/>
</dbReference>
<sequence>MAGFEQPLMLLIALLAAPALYVIYRRESSFQTLVGVSRISIIILLAIGAAQPFIQSEQQIMEEPTVTVLKDSSSSAKLLDDVELDFEDVEVETRTIASGNTSDLRQGILRNIEPDSAYVTVSDFQSSDSLEDIARKINQENASLNALKPETRQDSAVSIEGPSTTVPGAENSYTVTVSSTGTSPEPEVVLNGETIDAEKTGESKWSFTRTFDSKGSNSLKASIDTDDSFSNNNEFFKTIRVTEKPEVLFIGAEGSFGREISRFYDVTYRSSLPDDLDKYYSIISTKDIESSELSSYVAEGNGFIYTGDTEKEMGLSPVTKAETDQSTDAARIMLTVDISVSTGEQGVKMSKKLAYNLVEDLPSNSKVGVVAYNGEAYLINEPVVLAENRDMLKSKISRLKTEGPSEHQLGVRGAKEALKGKGNIIFISDGRAEDTTLNGRVIENKADEKALEEASQLGDIRLISVGVGDRTNTEFLRELAQEGNGKYVDANNARSIAFEFTAGGAASGTNHLETVREHFITRGLDLSSSAANFDSVKAKPGADVLVAGRDGSIYLSSWRYGLGRVAAFSGGSSQQDLLLQEDPLLATRTVSWTVGDPQRKQERWIEAEDARKPEKITVRASYDSDELKRQSSDLYSMSIRPESRGFGSYENTVYAYNYPYEYQNVGYNPRMTDIVRDTGGGVYLPNETEQLKQDIKSFSSKTKVKRQQLGSYLIALALIVFLAEVGYRKAKGKK</sequence>
<dbReference type="SMART" id="SM00327">
    <property type="entry name" value="VWA"/>
    <property type="match status" value="1"/>
</dbReference>
<accession>A0ABY8CF72</accession>
<feature type="transmembrane region" description="Helical" evidence="2">
    <location>
        <begin position="709"/>
        <end position="727"/>
    </location>
</feature>
<dbReference type="CDD" id="cd00198">
    <property type="entry name" value="vWFA"/>
    <property type="match status" value="1"/>
</dbReference>
<proteinExistence type="predicted"/>
<feature type="region of interest" description="Disordered" evidence="1">
    <location>
        <begin position="151"/>
        <end position="171"/>
    </location>
</feature>
<dbReference type="InterPro" id="IPR036465">
    <property type="entry name" value="vWFA_dom_sf"/>
</dbReference>
<evidence type="ECO:0000256" key="1">
    <source>
        <dbReference type="SAM" id="MobiDB-lite"/>
    </source>
</evidence>
<keyword evidence="2" id="KW-1133">Transmembrane helix</keyword>
<feature type="transmembrane region" description="Helical" evidence="2">
    <location>
        <begin position="6"/>
        <end position="24"/>
    </location>
</feature>
<evidence type="ECO:0000313" key="5">
    <source>
        <dbReference type="Proteomes" id="UP001218034"/>
    </source>
</evidence>
<dbReference type="Pfam" id="PF00092">
    <property type="entry name" value="VWA"/>
    <property type="match status" value="1"/>
</dbReference>
<dbReference type="InterPro" id="IPR002035">
    <property type="entry name" value="VWF_A"/>
</dbReference>
<organism evidence="4 5">
    <name type="scientific">Candidatus Nanohalococcus occultus</name>
    <dbReference type="NCBI Taxonomy" id="2978047"/>
    <lineage>
        <taxon>Archaea</taxon>
        <taxon>Candidatus Nanohalarchaeota</taxon>
        <taxon>Candidatus Nanohalarchaeota incertae sedis</taxon>
        <taxon>Candidatus Nanohalococcus</taxon>
    </lineage>
</organism>
<keyword evidence="2" id="KW-0472">Membrane</keyword>
<name>A0ABY8CF72_9ARCH</name>
<keyword evidence="2" id="KW-0812">Transmembrane</keyword>
<dbReference type="PANTHER" id="PTHR37947:SF1">
    <property type="entry name" value="BLL2462 PROTEIN"/>
    <property type="match status" value="1"/>
</dbReference>
<dbReference type="PROSITE" id="PS50234">
    <property type="entry name" value="VWFA"/>
    <property type="match status" value="1"/>
</dbReference>
<reference evidence="4 5" key="1">
    <citation type="submission" date="2022-09" db="EMBL/GenBank/DDBJ databases">
        <title>Xylan utilization by haloarchaea-nanohaloarchaea associations.</title>
        <authorList>
            <person name="Yakimov M."/>
        </authorList>
    </citation>
    <scope>NUCLEOTIDE SEQUENCE [LARGE SCALE GENOMIC DNA]</scope>
    <source>
        <strain evidence="4 5">SVXNc</strain>
    </source>
</reference>
<dbReference type="PANTHER" id="PTHR37947">
    <property type="entry name" value="BLL2462 PROTEIN"/>
    <property type="match status" value="1"/>
</dbReference>
<protein>
    <submittedName>
        <fullName evidence="4">VWFA domain containing protein</fullName>
    </submittedName>
</protein>
<evidence type="ECO:0000259" key="3">
    <source>
        <dbReference type="PROSITE" id="PS50234"/>
    </source>
</evidence>
<dbReference type="SUPFAM" id="SSF52317">
    <property type="entry name" value="Class I glutamine amidotransferase-like"/>
    <property type="match status" value="1"/>
</dbReference>
<dbReference type="InterPro" id="IPR013783">
    <property type="entry name" value="Ig-like_fold"/>
</dbReference>
<dbReference type="Proteomes" id="UP001218034">
    <property type="component" value="Chromosome"/>
</dbReference>
<keyword evidence="5" id="KW-1185">Reference proteome</keyword>
<dbReference type="Gene3D" id="2.60.40.10">
    <property type="entry name" value="Immunoglobulins"/>
    <property type="match status" value="1"/>
</dbReference>
<evidence type="ECO:0000313" key="4">
    <source>
        <dbReference type="EMBL" id="WEL19852.1"/>
    </source>
</evidence>
<dbReference type="GeneID" id="90590282"/>
<evidence type="ECO:0000256" key="2">
    <source>
        <dbReference type="SAM" id="Phobius"/>
    </source>
</evidence>
<dbReference type="InterPro" id="IPR029062">
    <property type="entry name" value="Class_I_gatase-like"/>
</dbReference>
<gene>
    <name evidence="4" type="ORF">SVXNc_0845</name>
</gene>
<dbReference type="SUPFAM" id="SSF53300">
    <property type="entry name" value="vWA-like"/>
    <property type="match status" value="1"/>
</dbReference>
<feature type="domain" description="VWFA" evidence="3">
    <location>
        <begin position="331"/>
        <end position="519"/>
    </location>
</feature>
<dbReference type="Gene3D" id="3.40.50.410">
    <property type="entry name" value="von Willebrand factor, type A domain"/>
    <property type="match status" value="1"/>
</dbReference>
<dbReference type="RefSeq" id="WP_347721684.1">
    <property type="nucleotide sequence ID" value="NZ_CP104395.1"/>
</dbReference>